<dbReference type="SUPFAM" id="SSF46689">
    <property type="entry name" value="Homeodomain-like"/>
    <property type="match status" value="2"/>
</dbReference>
<dbReference type="InterPro" id="IPR053142">
    <property type="entry name" value="PchR_regulatory_protein"/>
</dbReference>
<dbReference type="AlphaFoldDB" id="A0A1C3EMC1"/>
<dbReference type="SMART" id="SM00342">
    <property type="entry name" value="HTH_ARAC"/>
    <property type="match status" value="1"/>
</dbReference>
<dbReference type="Pfam" id="PF12833">
    <property type="entry name" value="HTH_18"/>
    <property type="match status" value="1"/>
</dbReference>
<dbReference type="Proteomes" id="UP000094936">
    <property type="component" value="Unassembled WGS sequence"/>
</dbReference>
<dbReference type="PROSITE" id="PS01124">
    <property type="entry name" value="HTH_ARAC_FAMILY_2"/>
    <property type="match status" value="1"/>
</dbReference>
<dbReference type="InterPro" id="IPR009057">
    <property type="entry name" value="Homeodomain-like_sf"/>
</dbReference>
<keyword evidence="3" id="KW-0804">Transcription</keyword>
<evidence type="ECO:0000313" key="6">
    <source>
        <dbReference type="Proteomes" id="UP000094936"/>
    </source>
</evidence>
<organism evidence="5 6">
    <name type="scientific">Veronia pacifica</name>
    <dbReference type="NCBI Taxonomy" id="1080227"/>
    <lineage>
        <taxon>Bacteria</taxon>
        <taxon>Pseudomonadati</taxon>
        <taxon>Pseudomonadota</taxon>
        <taxon>Gammaproteobacteria</taxon>
        <taxon>Vibrionales</taxon>
        <taxon>Vibrionaceae</taxon>
        <taxon>Veronia</taxon>
    </lineage>
</organism>
<dbReference type="STRING" id="1080227.A8L45_06505"/>
<evidence type="ECO:0000259" key="4">
    <source>
        <dbReference type="PROSITE" id="PS01124"/>
    </source>
</evidence>
<evidence type="ECO:0000256" key="1">
    <source>
        <dbReference type="ARBA" id="ARBA00023015"/>
    </source>
</evidence>
<dbReference type="PROSITE" id="PS00041">
    <property type="entry name" value="HTH_ARAC_FAMILY_1"/>
    <property type="match status" value="1"/>
</dbReference>
<dbReference type="GO" id="GO:0043565">
    <property type="term" value="F:sequence-specific DNA binding"/>
    <property type="evidence" value="ECO:0007669"/>
    <property type="project" value="InterPro"/>
</dbReference>
<sequence length="328" mass="37218">MAKDTPYASKFLLERMDEFCDENKYCADCADYIVKTPDDIGSGVSHLVNTSPNIDVMFTDNVFEKPVSMSFTETQQCGGFIVLDGQVAMQIEGFDEEYVVKKGNLMLMTINKADCKATYSKGRIHMINFYVGASIMHRLDRKNNNFPIEVIKGKELVTKNMLWQLSTTPDMSKIICDICDSKLSGGILSFYINGKIIELLALIYSGYLERKLFYPGIKTYDLNSITKAAEIIEENMISPPSLIELAREVGINDNKLKKLFKKVFNNTVYGYLNEKRMIKARDMLIAGNVSVQQVAEAVGFKHSGYFCRLFKEKFSETPLEFMRKHGDS</sequence>
<dbReference type="EMBL" id="LYBM01000008">
    <property type="protein sequence ID" value="ODA34371.1"/>
    <property type="molecule type" value="Genomic_DNA"/>
</dbReference>
<dbReference type="Gene3D" id="1.10.10.60">
    <property type="entry name" value="Homeodomain-like"/>
    <property type="match status" value="2"/>
</dbReference>
<name>A0A1C3EMC1_9GAMM</name>
<evidence type="ECO:0000256" key="2">
    <source>
        <dbReference type="ARBA" id="ARBA00023125"/>
    </source>
</evidence>
<keyword evidence="1" id="KW-0805">Transcription regulation</keyword>
<comment type="caution">
    <text evidence="5">The sequence shown here is derived from an EMBL/GenBank/DDBJ whole genome shotgun (WGS) entry which is preliminary data.</text>
</comment>
<dbReference type="InterPro" id="IPR018060">
    <property type="entry name" value="HTH_AraC"/>
</dbReference>
<dbReference type="PANTHER" id="PTHR47893:SF1">
    <property type="entry name" value="REGULATORY PROTEIN PCHR"/>
    <property type="match status" value="1"/>
</dbReference>
<evidence type="ECO:0000256" key="3">
    <source>
        <dbReference type="ARBA" id="ARBA00023163"/>
    </source>
</evidence>
<evidence type="ECO:0000313" key="5">
    <source>
        <dbReference type="EMBL" id="ODA34371.1"/>
    </source>
</evidence>
<dbReference type="RefSeq" id="WP_068900433.1">
    <property type="nucleotide sequence ID" value="NZ_JBHUIF010000004.1"/>
</dbReference>
<gene>
    <name evidence="5" type="ORF">A8L45_06505</name>
</gene>
<proteinExistence type="predicted"/>
<feature type="domain" description="HTH araC/xylS-type" evidence="4">
    <location>
        <begin position="226"/>
        <end position="324"/>
    </location>
</feature>
<dbReference type="PRINTS" id="PR00032">
    <property type="entry name" value="HTHARAC"/>
</dbReference>
<accession>A0A1C3EMC1</accession>
<dbReference type="GO" id="GO:0003700">
    <property type="term" value="F:DNA-binding transcription factor activity"/>
    <property type="evidence" value="ECO:0007669"/>
    <property type="project" value="InterPro"/>
</dbReference>
<reference evidence="5 6" key="1">
    <citation type="submission" date="2016-05" db="EMBL/GenBank/DDBJ databases">
        <title>Genomic Taxonomy of the Vibrionaceae.</title>
        <authorList>
            <person name="Gomez-Gil B."/>
            <person name="Enciso-Ibarra J."/>
        </authorList>
    </citation>
    <scope>NUCLEOTIDE SEQUENCE [LARGE SCALE GENOMIC DNA]</scope>
    <source>
        <strain evidence="5 6">CAIM 1920</strain>
    </source>
</reference>
<dbReference type="InterPro" id="IPR018062">
    <property type="entry name" value="HTH_AraC-typ_CS"/>
</dbReference>
<protein>
    <recommendedName>
        <fullName evidence="4">HTH araC/xylS-type domain-containing protein</fullName>
    </recommendedName>
</protein>
<dbReference type="InterPro" id="IPR020449">
    <property type="entry name" value="Tscrpt_reg_AraC-type_HTH"/>
</dbReference>
<dbReference type="PANTHER" id="PTHR47893">
    <property type="entry name" value="REGULATORY PROTEIN PCHR"/>
    <property type="match status" value="1"/>
</dbReference>
<dbReference type="OrthoDB" id="6397815at2"/>
<keyword evidence="6" id="KW-1185">Reference proteome</keyword>
<keyword evidence="2" id="KW-0238">DNA-binding</keyword>